<proteinExistence type="predicted"/>
<organism evidence="1 2">
    <name type="scientific">Rhabdonatronobacter sediminivivens</name>
    <dbReference type="NCBI Taxonomy" id="2743469"/>
    <lineage>
        <taxon>Bacteria</taxon>
        <taxon>Pseudomonadati</taxon>
        <taxon>Pseudomonadota</taxon>
        <taxon>Alphaproteobacteria</taxon>
        <taxon>Rhodobacterales</taxon>
        <taxon>Paracoccaceae</taxon>
        <taxon>Rhabdonatronobacter</taxon>
    </lineage>
</organism>
<protein>
    <submittedName>
        <fullName evidence="1">Uncharacterized protein</fullName>
    </submittedName>
</protein>
<name>A0A7Z0KZP7_9RHOB</name>
<sequence length="273" mass="30937">MEDRAAFFIAYAMAHGPVTVRGLYYQAEVAGIPGIDKTESGYAKTQIQVLKLRREGRMPYSKIADATRYMRRPRTFDGWEDALQATARLYRKSLWAGSGYEVEIWLEKSALAGVVQPVTFEYDVPLMPTGGYSSETFAFEAVDDLRGTGKTLVIYSLYDFDRSGKDAERSLQEKVERFGRELGVPVIFNALGLNAEQVETLRLPTRPHKRNTPADRAWPYDYACELDAIPPDTLRQMVRQAIERHLPASELEALKQIERAERETLMNFIKGAA</sequence>
<evidence type="ECO:0000313" key="2">
    <source>
        <dbReference type="Proteomes" id="UP000529417"/>
    </source>
</evidence>
<reference evidence="1 2" key="1">
    <citation type="journal article" date="2000" name="Arch. Microbiol.">
        <title>Rhodobaca bogoriensis gen. nov. and sp. nov., an alkaliphilic purple nonsulfur bacterium from African Rift Valley soda lakes.</title>
        <authorList>
            <person name="Milford A.D."/>
            <person name="Achenbach L.A."/>
            <person name="Jung D.O."/>
            <person name="Madigan M.T."/>
        </authorList>
    </citation>
    <scope>NUCLEOTIDE SEQUENCE [LARGE SCALE GENOMIC DNA]</scope>
    <source>
        <strain evidence="1 2">2376</strain>
    </source>
</reference>
<keyword evidence="2" id="KW-1185">Reference proteome</keyword>
<evidence type="ECO:0000313" key="1">
    <source>
        <dbReference type="EMBL" id="NYS24608.1"/>
    </source>
</evidence>
<comment type="caution">
    <text evidence="1">The sequence shown here is derived from an EMBL/GenBank/DDBJ whole genome shotgun (WGS) entry which is preliminary data.</text>
</comment>
<gene>
    <name evidence="1" type="ORF">HUK65_06350</name>
</gene>
<dbReference type="Proteomes" id="UP000529417">
    <property type="component" value="Unassembled WGS sequence"/>
</dbReference>
<dbReference type="EMBL" id="JACBXS010000009">
    <property type="protein sequence ID" value="NYS24608.1"/>
    <property type="molecule type" value="Genomic_DNA"/>
</dbReference>
<dbReference type="AlphaFoldDB" id="A0A7Z0KZP7"/>
<accession>A0A7Z0KZP7</accession>